<sequence length="930" mass="103048">MTLRQSVFKRDLEGISIKAWELFRLDLKRTLQSKPATLLMLALIILPCLYCWFNVWALWDPYSNTGGLKVAVYSDDQAVELEGQKIEIGDQLIANLKKNKKLGWTFVDSKKQLDQGVKDGSYYAGIYVPKTFSKDIVSFLSGTIKKPTLVFSVNQKINAVAPKLTESGATTLQNTVSDEFIGTISKTVTKVLNKSGGDLQKNLPMLRRLSTLLITTDDNLPELQDIMDKVQKANTIVPNLNQKLQQANDMYGYIPLLNQDAQKIVNLNNFLPLADAGGGAAKQLQNKIPEIQNAGTQINEVDSDFGKISDLMTTSINQVQNGLQVIDKVQAVVPDIQKLGEDAQNATNKANNELIPKIQQALPVIKTTVDTGLSMVFNIAKQISTSMSNVNALIDKIKNDPKNQQLKEQLKTVLQNIATDAAQLSKISRQVASSLTDLQNFFNRLAEQLGRDKTTIFDTPIQHLNDLADLNDTLADKANDILNNYDTLDTTQLQDKISDLSSQADKIADGVTAIKALNIMDSVSSTITDISNFLKDAGTTLSQVNNNIIPAIPGLLNNTKGVLETALTYLQKYQKQLPAVGNEIHDANQLLNGNMGNITTGINLVNDFYANDYPNLKKKLSTATFFVQYQLPQIENELTTTLNLVNSKTPELEQSLSAANDFAANDWPQLKKDVHHSAKLLRKGQKNVDLGALIKLMKSDANTESDFFSNPVKLKQVNLYDVPTYGSASAPFYLALCIWVGALLLSSVFTVHFQLNDRQKYRYSFKQRFNGRYLTFGFLNQLQAIAAALGNLFILHAYTKEKVYLVLFCMLVSFVFISILYSLVQMFGTVGKGLGIIILVLSISGAGGNFPVVLSDGFFRFINPYLPFTYAVNLIREAVGGIYWPNASKDIIILVAFGVVFYLLGLLTTEKIKPFMHKLHKSAKKSMIIE</sequence>
<dbReference type="PATRIC" id="fig|993692.3.peg.2601"/>
<evidence type="ECO:0000313" key="8">
    <source>
        <dbReference type="Proteomes" id="UP000051006"/>
    </source>
</evidence>
<dbReference type="InterPro" id="IPR017500">
    <property type="entry name" value="Phage_infect_YhgE_N"/>
</dbReference>
<dbReference type="PANTHER" id="PTHR43077:SF10">
    <property type="entry name" value="TRANSPORT PERMEASE PROTEIN"/>
    <property type="match status" value="1"/>
</dbReference>
<gene>
    <name evidence="7" type="ORF">IV57_GL002551</name>
</gene>
<feature type="transmembrane region" description="Helical" evidence="5">
    <location>
        <begin position="732"/>
        <end position="753"/>
    </location>
</feature>
<dbReference type="AlphaFoldDB" id="A0A0R2LBT2"/>
<evidence type="ECO:0000256" key="3">
    <source>
        <dbReference type="ARBA" id="ARBA00022989"/>
    </source>
</evidence>
<dbReference type="GO" id="GO:0016020">
    <property type="term" value="C:membrane"/>
    <property type="evidence" value="ECO:0007669"/>
    <property type="project" value="UniProtKB-SubCell"/>
</dbReference>
<keyword evidence="2 5" id="KW-0812">Transmembrane</keyword>
<feature type="transmembrane region" description="Helical" evidence="5">
    <location>
        <begin position="891"/>
        <end position="909"/>
    </location>
</feature>
<feature type="transmembrane region" description="Helical" evidence="5">
    <location>
        <begin position="773"/>
        <end position="798"/>
    </location>
</feature>
<feature type="transmembrane region" description="Helical" evidence="5">
    <location>
        <begin position="836"/>
        <end position="854"/>
    </location>
</feature>
<name>A0A0R2LBT2_9LACO</name>
<feature type="domain" description="ABC-2 type transporter transmembrane" evidence="6">
    <location>
        <begin position="583"/>
        <end position="907"/>
    </location>
</feature>
<accession>A0A0R2LBT2</accession>
<evidence type="ECO:0000259" key="6">
    <source>
        <dbReference type="Pfam" id="PF12698"/>
    </source>
</evidence>
<reference evidence="7 8" key="1">
    <citation type="journal article" date="2015" name="Genome Announc.">
        <title>Expanding the biotechnology potential of lactobacilli through comparative genomics of 213 strains and associated genera.</title>
        <authorList>
            <person name="Sun Z."/>
            <person name="Harris H.M."/>
            <person name="McCann A."/>
            <person name="Guo C."/>
            <person name="Argimon S."/>
            <person name="Zhang W."/>
            <person name="Yang X."/>
            <person name="Jeffery I.B."/>
            <person name="Cooney J.C."/>
            <person name="Kagawa T.F."/>
            <person name="Liu W."/>
            <person name="Song Y."/>
            <person name="Salvetti E."/>
            <person name="Wrobel A."/>
            <person name="Rasinkangas P."/>
            <person name="Parkhill J."/>
            <person name="Rea M.C."/>
            <person name="O'Sullivan O."/>
            <person name="Ritari J."/>
            <person name="Douillard F.P."/>
            <person name="Paul Ross R."/>
            <person name="Yang R."/>
            <person name="Briner A.E."/>
            <person name="Felis G.E."/>
            <person name="de Vos W.M."/>
            <person name="Barrangou R."/>
            <person name="Klaenhammer T.R."/>
            <person name="Caufield P.W."/>
            <person name="Cui Y."/>
            <person name="Zhang H."/>
            <person name="O'Toole P.W."/>
        </authorList>
    </citation>
    <scope>NUCLEOTIDE SEQUENCE [LARGE SCALE GENOMIC DNA]</scope>
    <source>
        <strain evidence="7 8">DSM 24716</strain>
    </source>
</reference>
<protein>
    <submittedName>
        <fullName evidence="7">Autotransport protein</fullName>
    </submittedName>
</protein>
<dbReference type="RefSeq" id="WP_083488915.1">
    <property type="nucleotide sequence ID" value="NZ_JQCF01000009.1"/>
</dbReference>
<dbReference type="PANTHER" id="PTHR43077">
    <property type="entry name" value="TRANSPORT PERMEASE YVFS-RELATED"/>
    <property type="match status" value="1"/>
</dbReference>
<dbReference type="STRING" id="993692.IV57_GL002551"/>
<dbReference type="Gene3D" id="1.20.120.230">
    <property type="entry name" value="Alpha-catenin/vinculin-like"/>
    <property type="match status" value="1"/>
</dbReference>
<comment type="caution">
    <text evidence="7">The sequence shown here is derived from an EMBL/GenBank/DDBJ whole genome shotgun (WGS) entry which is preliminary data.</text>
</comment>
<keyword evidence="4 5" id="KW-0472">Membrane</keyword>
<evidence type="ECO:0000256" key="2">
    <source>
        <dbReference type="ARBA" id="ARBA00022692"/>
    </source>
</evidence>
<organism evidence="7 8">
    <name type="scientific">Companilactobacillus kimchiensis</name>
    <dbReference type="NCBI Taxonomy" id="993692"/>
    <lineage>
        <taxon>Bacteria</taxon>
        <taxon>Bacillati</taxon>
        <taxon>Bacillota</taxon>
        <taxon>Bacilli</taxon>
        <taxon>Lactobacillales</taxon>
        <taxon>Lactobacillaceae</taxon>
        <taxon>Companilactobacillus</taxon>
    </lineage>
</organism>
<evidence type="ECO:0000313" key="7">
    <source>
        <dbReference type="EMBL" id="KRN99423.1"/>
    </source>
</evidence>
<dbReference type="InterPro" id="IPR017501">
    <property type="entry name" value="Phage_infect_YhgE_C"/>
</dbReference>
<dbReference type="NCBIfam" id="TIGR03062">
    <property type="entry name" value="pip_yhgE_Cterm"/>
    <property type="match status" value="1"/>
</dbReference>
<dbReference type="SUPFAM" id="SSF58104">
    <property type="entry name" value="Methyl-accepting chemotaxis protein (MCP) signaling domain"/>
    <property type="match status" value="1"/>
</dbReference>
<dbReference type="Pfam" id="PF12698">
    <property type="entry name" value="ABC2_membrane_3"/>
    <property type="match status" value="2"/>
</dbReference>
<dbReference type="NCBIfam" id="TIGR03061">
    <property type="entry name" value="pip_yhgE_Nterm"/>
    <property type="match status" value="1"/>
</dbReference>
<dbReference type="InterPro" id="IPR051328">
    <property type="entry name" value="T7SS_ABC-Transporter"/>
</dbReference>
<evidence type="ECO:0000256" key="1">
    <source>
        <dbReference type="ARBA" id="ARBA00004141"/>
    </source>
</evidence>
<dbReference type="Proteomes" id="UP000051006">
    <property type="component" value="Unassembled WGS sequence"/>
</dbReference>
<comment type="subcellular location">
    <subcellularLocation>
        <location evidence="1">Membrane</location>
        <topology evidence="1">Multi-pass membrane protein</topology>
    </subcellularLocation>
</comment>
<keyword evidence="3 5" id="KW-1133">Transmembrane helix</keyword>
<feature type="domain" description="ABC-2 type transporter transmembrane" evidence="6">
    <location>
        <begin position="42"/>
        <end position="177"/>
    </location>
</feature>
<dbReference type="OrthoDB" id="9811483at2"/>
<dbReference type="EMBL" id="JQCF01000009">
    <property type="protein sequence ID" value="KRN99423.1"/>
    <property type="molecule type" value="Genomic_DNA"/>
</dbReference>
<feature type="transmembrane region" description="Helical" evidence="5">
    <location>
        <begin position="804"/>
        <end position="824"/>
    </location>
</feature>
<dbReference type="InterPro" id="IPR013525">
    <property type="entry name" value="ABC2_TM"/>
</dbReference>
<dbReference type="GO" id="GO:0140359">
    <property type="term" value="F:ABC-type transporter activity"/>
    <property type="evidence" value="ECO:0007669"/>
    <property type="project" value="InterPro"/>
</dbReference>
<keyword evidence="8" id="KW-1185">Reference proteome</keyword>
<evidence type="ECO:0000256" key="5">
    <source>
        <dbReference type="SAM" id="Phobius"/>
    </source>
</evidence>
<evidence type="ECO:0000256" key="4">
    <source>
        <dbReference type="ARBA" id="ARBA00023136"/>
    </source>
</evidence>
<feature type="transmembrane region" description="Helical" evidence="5">
    <location>
        <begin position="38"/>
        <end position="59"/>
    </location>
</feature>
<proteinExistence type="predicted"/>